<dbReference type="Proteomes" id="UP001338125">
    <property type="component" value="Unassembled WGS sequence"/>
</dbReference>
<dbReference type="InterPro" id="IPR008733">
    <property type="entry name" value="PEX11"/>
</dbReference>
<protein>
    <recommendedName>
        <fullName evidence="8">AoPex11B-like protein</fullName>
    </recommendedName>
</protein>
<dbReference type="Pfam" id="PF05648">
    <property type="entry name" value="PEX11"/>
    <property type="match status" value="1"/>
</dbReference>
<feature type="transmembrane region" description="Helical" evidence="5">
    <location>
        <begin position="24"/>
        <end position="43"/>
    </location>
</feature>
<organism evidence="6 7">
    <name type="scientific">Cladobotryum mycophilum</name>
    <dbReference type="NCBI Taxonomy" id="491253"/>
    <lineage>
        <taxon>Eukaryota</taxon>
        <taxon>Fungi</taxon>
        <taxon>Dikarya</taxon>
        <taxon>Ascomycota</taxon>
        <taxon>Pezizomycotina</taxon>
        <taxon>Sordariomycetes</taxon>
        <taxon>Hypocreomycetidae</taxon>
        <taxon>Hypocreales</taxon>
        <taxon>Hypocreaceae</taxon>
        <taxon>Cladobotryum</taxon>
    </lineage>
</organism>
<proteinExistence type="predicted"/>
<keyword evidence="5" id="KW-1133">Transmembrane helix</keyword>
<reference evidence="6 7" key="1">
    <citation type="submission" date="2024-01" db="EMBL/GenBank/DDBJ databases">
        <title>Complete genome of Cladobotryum mycophilum ATHUM6906.</title>
        <authorList>
            <person name="Christinaki A.C."/>
            <person name="Myridakis A.I."/>
            <person name="Kouvelis V.N."/>
        </authorList>
    </citation>
    <scope>NUCLEOTIDE SEQUENCE [LARGE SCALE GENOMIC DNA]</scope>
    <source>
        <strain evidence="6 7">ATHUM6906</strain>
    </source>
</reference>
<gene>
    <name evidence="6" type="ORF">PT974_11873</name>
</gene>
<sequence>MVATFEQFVVFGTDNAGIERSLRFFQAACLFLTSYPILISLLLSRSPSAIHVIARTSLSQIHDRINVTRRLLRFFRFLEYFQSGWILYVSDYNGIEIWLDVLGRSCLGIFGMLESATLFDLLQIEFFEFFGAQQTMDLNYQAQLFWIIALYTSILSSGIKMIRSNVYHGVPKTGAGFGTIKISKQEASDDKLKEDVGTQDIHRILNEKMEQDGMEDMNIVRQPEQNENRGDKVKESTEQTSTLFMKIIADGLDLILPTAAVGWIEVDKGVIGIVMMITTILTVDEIWERCGRELRCRRGQ</sequence>
<dbReference type="EMBL" id="JAVFKD010000016">
    <property type="protein sequence ID" value="KAK5987740.1"/>
    <property type="molecule type" value="Genomic_DNA"/>
</dbReference>
<evidence type="ECO:0000313" key="6">
    <source>
        <dbReference type="EMBL" id="KAK5987740.1"/>
    </source>
</evidence>
<comment type="caution">
    <text evidence="6">The sequence shown here is derived from an EMBL/GenBank/DDBJ whole genome shotgun (WGS) entry which is preliminary data.</text>
</comment>
<evidence type="ECO:0000256" key="1">
    <source>
        <dbReference type="ARBA" id="ARBA00022593"/>
    </source>
</evidence>
<keyword evidence="5" id="KW-0812">Transmembrane</keyword>
<dbReference type="PANTHER" id="PTHR12652">
    <property type="entry name" value="PEROXISOMAL BIOGENESIS FACTOR 11"/>
    <property type="match status" value="1"/>
</dbReference>
<evidence type="ECO:0000313" key="7">
    <source>
        <dbReference type="Proteomes" id="UP001338125"/>
    </source>
</evidence>
<keyword evidence="7" id="KW-1185">Reference proteome</keyword>
<keyword evidence="3" id="KW-0576">Peroxisome</keyword>
<comment type="subcellular location">
    <subcellularLocation>
        <location evidence="4">Peroxisome membrane</location>
    </subcellularLocation>
</comment>
<evidence type="ECO:0000256" key="3">
    <source>
        <dbReference type="ARBA" id="ARBA00023140"/>
    </source>
</evidence>
<keyword evidence="1" id="KW-0962">Peroxisome biogenesis</keyword>
<evidence type="ECO:0000256" key="2">
    <source>
        <dbReference type="ARBA" id="ARBA00023136"/>
    </source>
</evidence>
<name>A0ABR0S7J0_9HYPO</name>
<dbReference type="PANTHER" id="PTHR12652:SF23">
    <property type="entry name" value="MICROBODY (PEROXISOME) PROLIFERATION PROTEIN PEROXIN 11B (EUROFUNG)"/>
    <property type="match status" value="1"/>
</dbReference>
<keyword evidence="2 5" id="KW-0472">Membrane</keyword>
<evidence type="ECO:0000256" key="5">
    <source>
        <dbReference type="SAM" id="Phobius"/>
    </source>
</evidence>
<evidence type="ECO:0000256" key="4">
    <source>
        <dbReference type="ARBA" id="ARBA00046271"/>
    </source>
</evidence>
<evidence type="ECO:0008006" key="8">
    <source>
        <dbReference type="Google" id="ProtNLM"/>
    </source>
</evidence>
<accession>A0ABR0S7J0</accession>